<evidence type="ECO:0000256" key="5">
    <source>
        <dbReference type="SAM" id="MobiDB-lite"/>
    </source>
</evidence>
<keyword evidence="7" id="KW-1185">Reference proteome</keyword>
<dbReference type="PROSITE" id="PS51450">
    <property type="entry name" value="LRR"/>
    <property type="match status" value="3"/>
</dbReference>
<keyword evidence="4" id="KW-0677">Repeat</keyword>
<feature type="region of interest" description="Disordered" evidence="5">
    <location>
        <begin position="268"/>
        <end position="390"/>
    </location>
</feature>
<feature type="compositionally biased region" description="Polar residues" evidence="5">
    <location>
        <begin position="679"/>
        <end position="688"/>
    </location>
</feature>
<keyword evidence="2" id="KW-0963">Cytoplasm</keyword>
<accession>A0AAJ0GI37</accession>
<name>A0AAJ0GI37_9PEZI</name>
<feature type="region of interest" description="Disordered" evidence="5">
    <location>
        <begin position="577"/>
        <end position="807"/>
    </location>
</feature>
<dbReference type="Proteomes" id="UP001271007">
    <property type="component" value="Unassembled WGS sequence"/>
</dbReference>
<dbReference type="SUPFAM" id="SSF52058">
    <property type="entry name" value="L domain-like"/>
    <property type="match status" value="1"/>
</dbReference>
<dbReference type="PANTHER" id="PTHR15454">
    <property type="entry name" value="NISCHARIN RELATED"/>
    <property type="match status" value="1"/>
</dbReference>
<dbReference type="InterPro" id="IPR001611">
    <property type="entry name" value="Leu-rich_rpt"/>
</dbReference>
<dbReference type="Gene3D" id="3.80.10.10">
    <property type="entry name" value="Ribonuclease Inhibitor"/>
    <property type="match status" value="2"/>
</dbReference>
<feature type="compositionally biased region" description="Low complexity" evidence="5">
    <location>
        <begin position="338"/>
        <end position="359"/>
    </location>
</feature>
<evidence type="ECO:0000256" key="1">
    <source>
        <dbReference type="ARBA" id="ARBA00004496"/>
    </source>
</evidence>
<dbReference type="EMBL" id="JAWDJX010000002">
    <property type="protein sequence ID" value="KAK3058022.1"/>
    <property type="molecule type" value="Genomic_DNA"/>
</dbReference>
<protein>
    <recommendedName>
        <fullName evidence="8">Leucine-rich repeat-containing protein</fullName>
    </recommendedName>
</protein>
<evidence type="ECO:0000256" key="3">
    <source>
        <dbReference type="ARBA" id="ARBA00022614"/>
    </source>
</evidence>
<evidence type="ECO:0000313" key="7">
    <source>
        <dbReference type="Proteomes" id="UP001271007"/>
    </source>
</evidence>
<proteinExistence type="predicted"/>
<sequence length="807" mass="89306">MDSEDGQNLAYFVRTHERALANALQLQQRNKHGQQQATAGLSTTATTIKLSDALTRPFLSFSSASIKPAKLTLTPHHLFYLLSKFEDLGVNVGPMNVRLENLQHDAAPANYVSFLGHAPKSRGKQTDAESLKSVSSVRSAISSMSSMLSNLGLSNSAARAEKQMAQHRDDIKYLYSCFTKIPALKLSPDHRARLVSGFEEFPFDTAVPLFAFKNVSALEICDIDFRQFQGWDRLSEQLRSLTVKRACVDDPIELLQYIVLDDTEKRRKRSFKTPMPTTPSTAGVPWPNSSPRPRHAELARTFSAPNSPYIDLRRGSKGSPQSLTLDRMDRQGSADGKQPATPQQQRQRSRSPPQQSGSRHGSLHKRAPNGSLRYRRSSGSSGSDSYEMTPRHSSTDLLALLPSSKWRVLRHLSIAENGLTSLAVSSLAPVANTLQSLDLSGNLFSDVPDALTSLTHLRALNLSNCMIDSLQSLSRNPLPAITTLNLRSNRLSNLAGIERLPSLEKVDVRDNGLRDPMELARLAGLPDVTDIYVIKNPFEKTHANYRVTIFNAFRAAPGHSEDVTIDTFGPLHHEKKHLVDRVPEPANVPDVKPPPEEDEEEPQAAAGGAPTEDELRALESIPQQPRRQRQGHRRTTSDLGPINMQQKRRAPRRRIVELSQQEMPAKLIDQNHAPELTQAPRTPTDSEPPTTPGDTPYHTAPTRPRSPRLGPRLDTAFVSPTPVPKIRDPSNDDLSPEDSGHSDVYRQKMEALKSDLGPGWLAALNEDRLAEQRDQRRSFSPASRSSTIKANSNPSNERSVSVGGRTL</sequence>
<feature type="compositionally biased region" description="Basic and acidic residues" evidence="5">
    <location>
        <begin position="738"/>
        <end position="753"/>
    </location>
</feature>
<keyword evidence="3" id="KW-0433">Leucine-rich repeat</keyword>
<dbReference type="AlphaFoldDB" id="A0AAJ0GI37"/>
<dbReference type="InterPro" id="IPR032675">
    <property type="entry name" value="LRR_dom_sf"/>
</dbReference>
<dbReference type="Pfam" id="PF13855">
    <property type="entry name" value="LRR_8"/>
    <property type="match status" value="1"/>
</dbReference>
<feature type="compositionally biased region" description="Polar residues" evidence="5">
    <location>
        <begin position="778"/>
        <end position="799"/>
    </location>
</feature>
<dbReference type="GO" id="GO:0005737">
    <property type="term" value="C:cytoplasm"/>
    <property type="evidence" value="ECO:0007669"/>
    <property type="project" value="UniProtKB-SubCell"/>
</dbReference>
<comment type="caution">
    <text evidence="6">The sequence shown here is derived from an EMBL/GenBank/DDBJ whole genome shotgun (WGS) entry which is preliminary data.</text>
</comment>
<organism evidence="6 7">
    <name type="scientific">Extremus antarcticus</name>
    <dbReference type="NCBI Taxonomy" id="702011"/>
    <lineage>
        <taxon>Eukaryota</taxon>
        <taxon>Fungi</taxon>
        <taxon>Dikarya</taxon>
        <taxon>Ascomycota</taxon>
        <taxon>Pezizomycotina</taxon>
        <taxon>Dothideomycetes</taxon>
        <taxon>Dothideomycetidae</taxon>
        <taxon>Mycosphaerellales</taxon>
        <taxon>Extremaceae</taxon>
        <taxon>Extremus</taxon>
    </lineage>
</organism>
<dbReference type="FunFam" id="3.80.10.10:FF:000273">
    <property type="entry name" value="Leucine Rich Repeat domain protein"/>
    <property type="match status" value="1"/>
</dbReference>
<evidence type="ECO:0000256" key="2">
    <source>
        <dbReference type="ARBA" id="ARBA00022490"/>
    </source>
</evidence>
<gene>
    <name evidence="6" type="ORF">LTR09_001099</name>
</gene>
<evidence type="ECO:0008006" key="8">
    <source>
        <dbReference type="Google" id="ProtNLM"/>
    </source>
</evidence>
<evidence type="ECO:0000313" key="6">
    <source>
        <dbReference type="EMBL" id="KAK3058022.1"/>
    </source>
</evidence>
<evidence type="ECO:0000256" key="4">
    <source>
        <dbReference type="ARBA" id="ARBA00022737"/>
    </source>
</evidence>
<feature type="compositionally biased region" description="Basic and acidic residues" evidence="5">
    <location>
        <begin position="765"/>
        <end position="777"/>
    </location>
</feature>
<reference evidence="6" key="1">
    <citation type="submission" date="2023-04" db="EMBL/GenBank/DDBJ databases">
        <title>Black Yeasts Isolated from many extreme environments.</title>
        <authorList>
            <person name="Coleine C."/>
            <person name="Stajich J.E."/>
            <person name="Selbmann L."/>
        </authorList>
    </citation>
    <scope>NUCLEOTIDE SEQUENCE</scope>
    <source>
        <strain evidence="6">CCFEE 5312</strain>
    </source>
</reference>
<comment type="subcellular location">
    <subcellularLocation>
        <location evidence="1">Cytoplasm</location>
    </subcellularLocation>
</comment>
<dbReference type="PANTHER" id="PTHR15454:SF69">
    <property type="entry name" value="SERINE_THREONINE-PROTEIN KINASE 11-INTERACTING PROTEIN"/>
    <property type="match status" value="1"/>
</dbReference>